<evidence type="ECO:0000313" key="1">
    <source>
        <dbReference type="EMBL" id="CRO66317.1"/>
    </source>
</evidence>
<proteinExistence type="predicted"/>
<dbReference type="AlphaFoldDB" id="A0A9P1R406"/>
<gene>
    <name evidence="1" type="ORF">PAERUG_P19_London_7_VIM_2_05_10_02217</name>
</gene>
<accession>A0A9P1R406</accession>
<sequence>MAQAPLRLQRLHQLLERQVLMGLRFQCGTFDLLQQGVETSLQVEVGLQHLGIDEEADQTLGLYPGAVGDRYPNADFRLPAVAMQQGLETGQQQHEQGHALLLRQLFQRATQVFAQLHLQAVADRTLYARPRPVGRQFQHRLLAAQLLPPVGQLALTLAGFHPAALPQGIVGVLDRQRLQLHGAAFTVAGVELHKLFHHDRRRPTIGDDVVQGHHQHLFLGGQAQQQDP</sequence>
<protein>
    <submittedName>
        <fullName evidence="1">Uncharacterized protein</fullName>
    </submittedName>
</protein>
<dbReference type="Proteomes" id="UP000045039">
    <property type="component" value="Unassembled WGS sequence"/>
</dbReference>
<organism evidence="1 2">
    <name type="scientific">Pseudomonas aeruginosa</name>
    <dbReference type="NCBI Taxonomy" id="287"/>
    <lineage>
        <taxon>Bacteria</taxon>
        <taxon>Pseudomonadati</taxon>
        <taxon>Pseudomonadota</taxon>
        <taxon>Gammaproteobacteria</taxon>
        <taxon>Pseudomonadales</taxon>
        <taxon>Pseudomonadaceae</taxon>
        <taxon>Pseudomonas</taxon>
    </lineage>
</organism>
<name>A0A9P1R406_PSEAI</name>
<comment type="caution">
    <text evidence="1">The sequence shown here is derived from an EMBL/GenBank/DDBJ whole genome shotgun (WGS) entry which is preliminary data.</text>
</comment>
<evidence type="ECO:0000313" key="2">
    <source>
        <dbReference type="Proteomes" id="UP000045039"/>
    </source>
</evidence>
<dbReference type="AntiFam" id="ANF00178">
    <property type="entry name" value="Shadow ORF (opposite dhbF)"/>
</dbReference>
<reference evidence="2" key="1">
    <citation type="submission" date="2015-06" db="EMBL/GenBank/DDBJ databases">
        <authorList>
            <person name="Radhakrishnan Rajesh"/>
            <person name="Underwood Anthony"/>
            <person name="Al-Shahib Ali"/>
        </authorList>
    </citation>
    <scope>NUCLEOTIDE SEQUENCE [LARGE SCALE GENOMIC DNA]</scope>
    <source>
        <strain evidence="2">P19_London_7_VIM_2_05_10</strain>
    </source>
</reference>
<dbReference type="EMBL" id="CVVU01000124">
    <property type="protein sequence ID" value="CRO66317.1"/>
    <property type="molecule type" value="Genomic_DNA"/>
</dbReference>